<sequence>MSARRAAVVTVALAALLGACADTPLVVPPNTGAPTSTAAPSATAAPGAGQAPGASPVPAAPTAPPATAQPATSPEATAAPSGRVLDLGDGAATTLTVSPVDQRAVVTLVGSGSGSAATVQVNPDTAAVATRSTVTGSPRAAVPSTDRSGLVLADPSSGLVGVALPSGSDTNAPQGAPTGPQALAVGPAGELLVAATGVAGDARREAAGVDVDGSLTVLRDGRAAGRVGGLGRPVAIAVAGDRVAVLDTARNVVHLVDLATLREQTSVPAGDGPTGVTIDRHGRLLVTDTRAGVIRRYDLSGQSPAPLAPIQLGASTAPYGTAYDATTDRLWVTLTGTDRLVAVDLSSVDQPRVVLDLATIAQPDLIALGTGRVYVASPRTGQLQITLA</sequence>
<protein>
    <submittedName>
        <fullName evidence="3">Sugar lactone lactonase YvrE</fullName>
    </submittedName>
</protein>
<dbReference type="Gene3D" id="2.120.10.30">
    <property type="entry name" value="TolB, C-terminal domain"/>
    <property type="match status" value="1"/>
</dbReference>
<dbReference type="Proteomes" id="UP000535890">
    <property type="component" value="Unassembled WGS sequence"/>
</dbReference>
<dbReference type="InterPro" id="IPR051200">
    <property type="entry name" value="Host-pathogen_enzymatic-act"/>
</dbReference>
<dbReference type="AlphaFoldDB" id="A0A7Y9E1Z3"/>
<evidence type="ECO:0000256" key="2">
    <source>
        <dbReference type="SAM" id="SignalP"/>
    </source>
</evidence>
<evidence type="ECO:0000313" key="3">
    <source>
        <dbReference type="EMBL" id="NYD39693.1"/>
    </source>
</evidence>
<feature type="region of interest" description="Disordered" evidence="1">
    <location>
        <begin position="31"/>
        <end position="85"/>
    </location>
</feature>
<reference evidence="3 4" key="1">
    <citation type="submission" date="2020-07" db="EMBL/GenBank/DDBJ databases">
        <title>Sequencing the genomes of 1000 actinobacteria strains.</title>
        <authorList>
            <person name="Klenk H.-P."/>
        </authorList>
    </citation>
    <scope>NUCLEOTIDE SEQUENCE [LARGE SCALE GENOMIC DNA]</scope>
    <source>
        <strain evidence="3 4">DSM 45772</strain>
    </source>
</reference>
<proteinExistence type="predicted"/>
<dbReference type="RefSeq" id="WP_179796977.1">
    <property type="nucleotide sequence ID" value="NZ_BAABHP010000032.1"/>
</dbReference>
<evidence type="ECO:0000313" key="4">
    <source>
        <dbReference type="Proteomes" id="UP000535890"/>
    </source>
</evidence>
<dbReference type="PANTHER" id="PTHR47197:SF3">
    <property type="entry name" value="DIHYDRO-HEME D1 DEHYDROGENASE"/>
    <property type="match status" value="1"/>
</dbReference>
<feature type="signal peptide" evidence="2">
    <location>
        <begin position="1"/>
        <end position="21"/>
    </location>
</feature>
<feature type="compositionally biased region" description="Low complexity" evidence="1">
    <location>
        <begin position="31"/>
        <end position="57"/>
    </location>
</feature>
<dbReference type="InterPro" id="IPR011042">
    <property type="entry name" value="6-blade_b-propeller_TolB-like"/>
</dbReference>
<feature type="chain" id="PRO_5031474182" evidence="2">
    <location>
        <begin position="22"/>
        <end position="388"/>
    </location>
</feature>
<evidence type="ECO:0000256" key="1">
    <source>
        <dbReference type="SAM" id="MobiDB-lite"/>
    </source>
</evidence>
<keyword evidence="2" id="KW-0732">Signal</keyword>
<gene>
    <name evidence="3" type="ORF">BJ983_005795</name>
</gene>
<name>A0A7Y9E1Z3_9PSEU</name>
<feature type="compositionally biased region" description="Low complexity" evidence="1">
    <location>
        <begin position="65"/>
        <end position="82"/>
    </location>
</feature>
<organism evidence="3 4">
    <name type="scientific">Actinomycetospora corticicola</name>
    <dbReference type="NCBI Taxonomy" id="663602"/>
    <lineage>
        <taxon>Bacteria</taxon>
        <taxon>Bacillati</taxon>
        <taxon>Actinomycetota</taxon>
        <taxon>Actinomycetes</taxon>
        <taxon>Pseudonocardiales</taxon>
        <taxon>Pseudonocardiaceae</taxon>
        <taxon>Actinomycetospora</taxon>
    </lineage>
</organism>
<accession>A0A7Y9E1Z3</accession>
<dbReference type="SUPFAM" id="SSF101898">
    <property type="entry name" value="NHL repeat"/>
    <property type="match status" value="1"/>
</dbReference>
<keyword evidence="4" id="KW-1185">Reference proteome</keyword>
<dbReference type="EMBL" id="JACCBN010000001">
    <property type="protein sequence ID" value="NYD39693.1"/>
    <property type="molecule type" value="Genomic_DNA"/>
</dbReference>
<comment type="caution">
    <text evidence="3">The sequence shown here is derived from an EMBL/GenBank/DDBJ whole genome shotgun (WGS) entry which is preliminary data.</text>
</comment>
<dbReference type="PANTHER" id="PTHR47197">
    <property type="entry name" value="PROTEIN NIRF"/>
    <property type="match status" value="1"/>
</dbReference>
<dbReference type="PROSITE" id="PS51257">
    <property type="entry name" value="PROKAR_LIPOPROTEIN"/>
    <property type="match status" value="1"/>
</dbReference>